<dbReference type="EMBL" id="LFZN01000116">
    <property type="protein sequence ID" value="KXS98312.1"/>
    <property type="molecule type" value="Genomic_DNA"/>
</dbReference>
<reference evidence="1 2" key="1">
    <citation type="submission" date="2015-07" db="EMBL/GenBank/DDBJ databases">
        <title>Comparative genomics of the Sigatoka disease complex on banana suggests a link between parallel evolutionary changes in Pseudocercospora fijiensis and Pseudocercospora eumusae and increased virulence on the banana host.</title>
        <authorList>
            <person name="Chang T.-C."/>
            <person name="Salvucci A."/>
            <person name="Crous P.W."/>
            <person name="Stergiopoulos I."/>
        </authorList>
    </citation>
    <scope>NUCLEOTIDE SEQUENCE [LARGE SCALE GENOMIC DNA]</scope>
    <source>
        <strain evidence="1 2">CBS 114824</strain>
    </source>
</reference>
<evidence type="ECO:0000313" key="2">
    <source>
        <dbReference type="Proteomes" id="UP000070133"/>
    </source>
</evidence>
<evidence type="ECO:0000313" key="1">
    <source>
        <dbReference type="EMBL" id="KXS98312.1"/>
    </source>
</evidence>
<protein>
    <submittedName>
        <fullName evidence="1">Uncharacterized protein</fullName>
    </submittedName>
</protein>
<organism evidence="1 2">
    <name type="scientific">Pseudocercospora eumusae</name>
    <dbReference type="NCBI Taxonomy" id="321146"/>
    <lineage>
        <taxon>Eukaryota</taxon>
        <taxon>Fungi</taxon>
        <taxon>Dikarya</taxon>
        <taxon>Ascomycota</taxon>
        <taxon>Pezizomycotina</taxon>
        <taxon>Dothideomycetes</taxon>
        <taxon>Dothideomycetidae</taxon>
        <taxon>Mycosphaerellales</taxon>
        <taxon>Mycosphaerellaceae</taxon>
        <taxon>Pseudocercospora</taxon>
    </lineage>
</organism>
<keyword evidence="2" id="KW-1185">Reference proteome</keyword>
<sequence>MSCTPVDQEARDYDPFGDVWTLCLWLRPPAAPTICTPWPQMEIQMSATSTTGFIPILQALYAGWNIIGILSDTADSWALHTDLHALATLEVGNLSCIPFYKGSDYFILNAPTLIQAWGNIHGVLPWEKPSLPKTSQTKP</sequence>
<dbReference type="OrthoDB" id="432381at2759"/>
<dbReference type="Proteomes" id="UP000070133">
    <property type="component" value="Unassembled WGS sequence"/>
</dbReference>
<comment type="caution">
    <text evidence="1">The sequence shown here is derived from an EMBL/GenBank/DDBJ whole genome shotgun (WGS) entry which is preliminary data.</text>
</comment>
<name>A0A139H7C0_9PEZI</name>
<proteinExistence type="predicted"/>
<dbReference type="AlphaFoldDB" id="A0A139H7C0"/>
<gene>
    <name evidence="1" type="ORF">AC578_6843</name>
</gene>
<accession>A0A139H7C0</accession>